<evidence type="ECO:0000313" key="3">
    <source>
        <dbReference type="EMBL" id="KXA12868.1"/>
    </source>
</evidence>
<dbReference type="AlphaFoldDB" id="A0A133N996"/>
<feature type="non-terminal residue" evidence="3">
    <location>
        <position position="1108"/>
    </location>
</feature>
<feature type="transmembrane region" description="Helical" evidence="1">
    <location>
        <begin position="978"/>
        <end position="997"/>
    </location>
</feature>
<keyword evidence="1" id="KW-0812">Transmembrane</keyword>
<dbReference type="Proteomes" id="UP000070646">
    <property type="component" value="Unassembled WGS sequence"/>
</dbReference>
<dbReference type="Pfam" id="PF20155">
    <property type="entry name" value="TMP_3"/>
    <property type="match status" value="1"/>
</dbReference>
<dbReference type="SUPFAM" id="SSF48371">
    <property type="entry name" value="ARM repeat"/>
    <property type="match status" value="1"/>
</dbReference>
<dbReference type="InterPro" id="IPR013491">
    <property type="entry name" value="Tape_meas_N"/>
</dbReference>
<feature type="transmembrane region" description="Helical" evidence="1">
    <location>
        <begin position="436"/>
        <end position="458"/>
    </location>
</feature>
<feature type="transmembrane region" description="Helical" evidence="1">
    <location>
        <begin position="392"/>
        <end position="416"/>
    </location>
</feature>
<feature type="transmembrane region" description="Helical" evidence="1">
    <location>
        <begin position="923"/>
        <end position="946"/>
    </location>
</feature>
<dbReference type="InterPro" id="IPR053058">
    <property type="entry name" value="Mulikevirus_tape_measure"/>
</dbReference>
<dbReference type="InterPro" id="IPR016024">
    <property type="entry name" value="ARM-type_fold"/>
</dbReference>
<name>A0A133N996_CLOPF</name>
<feature type="transmembrane region" description="Helical" evidence="1">
    <location>
        <begin position="952"/>
        <end position="971"/>
    </location>
</feature>
<comment type="caution">
    <text evidence="3">The sequence shown here is derived from an EMBL/GenBank/DDBJ whole genome shotgun (WGS) entry which is preliminary data.</text>
</comment>
<proteinExistence type="predicted"/>
<feature type="domain" description="Tape measure protein N-terminal" evidence="2">
    <location>
        <begin position="107"/>
        <end position="285"/>
    </location>
</feature>
<dbReference type="RefSeq" id="WP_060795066.1">
    <property type="nucleotide sequence ID" value="NZ_KQ956201.1"/>
</dbReference>
<dbReference type="NCBIfam" id="TIGR02675">
    <property type="entry name" value="tape_meas_nterm"/>
    <property type="match status" value="1"/>
</dbReference>
<dbReference type="Gene3D" id="1.25.10.10">
    <property type="entry name" value="Leucine-rich Repeat Variant"/>
    <property type="match status" value="1"/>
</dbReference>
<dbReference type="PANTHER" id="PTHR38812:SF2">
    <property type="entry name" value="MU-LIKE PROPHAGE FLUMU PROTEIN GP42"/>
    <property type="match status" value="1"/>
</dbReference>
<dbReference type="PANTHER" id="PTHR38812">
    <property type="entry name" value="MU-LIKE PROPHAGE FLUMU PROTEIN GP42"/>
    <property type="match status" value="1"/>
</dbReference>
<keyword evidence="1" id="KW-1133">Transmembrane helix</keyword>
<accession>A0A133N996</accession>
<gene>
    <name evidence="3" type="ORF">HMPREF3222_01082</name>
</gene>
<evidence type="ECO:0000313" key="4">
    <source>
        <dbReference type="Proteomes" id="UP000070646"/>
    </source>
</evidence>
<reference evidence="3 4" key="1">
    <citation type="submission" date="2016-01" db="EMBL/GenBank/DDBJ databases">
        <authorList>
            <person name="Oliw E.H."/>
        </authorList>
    </citation>
    <scope>NUCLEOTIDE SEQUENCE [LARGE SCALE GENOMIC DNA]</scope>
    <source>
        <strain evidence="3 4">MJR7757A</strain>
    </source>
</reference>
<dbReference type="InterPro" id="IPR011989">
    <property type="entry name" value="ARM-like"/>
</dbReference>
<feature type="transmembrane region" description="Helical" evidence="1">
    <location>
        <begin position="350"/>
        <end position="371"/>
    </location>
</feature>
<feature type="transmembrane region" description="Helical" evidence="1">
    <location>
        <begin position="623"/>
        <end position="640"/>
    </location>
</feature>
<protein>
    <submittedName>
        <fullName evidence="3">Tape measure domain protein</fullName>
    </submittedName>
</protein>
<evidence type="ECO:0000259" key="2">
    <source>
        <dbReference type="Pfam" id="PF20155"/>
    </source>
</evidence>
<dbReference type="EMBL" id="LRPU01000056">
    <property type="protein sequence ID" value="KXA12868.1"/>
    <property type="molecule type" value="Genomic_DNA"/>
</dbReference>
<keyword evidence="1" id="KW-0472">Membrane</keyword>
<organism evidence="3 4">
    <name type="scientific">Clostridium perfringens</name>
    <dbReference type="NCBI Taxonomy" id="1502"/>
    <lineage>
        <taxon>Bacteria</taxon>
        <taxon>Bacillati</taxon>
        <taxon>Bacillota</taxon>
        <taxon>Clostridia</taxon>
        <taxon>Eubacteriales</taxon>
        <taxon>Clostridiaceae</taxon>
        <taxon>Clostridium</taxon>
    </lineage>
</organism>
<feature type="transmembrane region" description="Helical" evidence="1">
    <location>
        <begin position="1003"/>
        <end position="1026"/>
    </location>
</feature>
<sequence length="1108" mass="118230">MADGTVIIDTKLDNKGVDKGIDDIRKQAAKLAHEYKKAGMSSSEAWKKAWSEIERSSSNGTKKVKADMNSIASLAKKCAGILAGAFVLDKVKDYTSAVVKAGIGYNALSEQAQVAWSTILGSNEAASQMMDKITDYAAKTPFTKMGVDTMAKQLTNAGFQGQALFDQLDKIGDMGSAFGIQEDSLREMVRQYAQVQQAQVAYTEDLNILQDRGIPIFKALGEVMGVPISQVKKLASEGKVTADVYNKALDSIASKTKGAMENQSKTFNGMISTMEDNLSVLIGLLTKPMFDKMKAGLESLIPKVDKLTEATEIFINSLESGNSISESLYKGLDNLFGEDTTNKIFKIANAIGLCASAIIGASTSIASLMIISKVTKAFSVAREAIATYEMTIGAAGLVQGVLNGQLGIAGTLFGILTGKIKLATLAQAAFKVVFGAVNVFSVVIVAISALIGAFIYLWKTSESFRNFWIGLWNSIKSLTASAINGIKNIIISLGESLKNLGERINNFISPALLVVCEKAKKAWSGFKNIISSLISKFLELKDATLGAIGSGIINLIEKAKKVWGQLKESISSLADKLSFLSPLISSIGDALVRNFTTARGLALTFVGIISNLGLRFLGLTGPIGLVASLLITLTTSFFKLSGFSAEGITNTFENLANKISHVSDVLVTNLPKFLDAGTKIIVNIADGITKSIPKVIEVASKIITSLTNGITSTIPKLISVATSLIDSFSNFIVANLPKLIESGIKILNNIVQGINNTIPKFLETVNKVVNSFSEYITNNLPKFIDSGVKMLDNIIQGITNNIPKVIESASKIIENVSNTIATNLPKLLDNGVKIISKILEGILTAFPKLLSVGLLILENILKTIINNLPKVLEAGIKIVGALAGGILLVAAKLAEVALKLIITLISSLLSNLPQILEAGIKLILALIQGILQVLPQLLMAGLQIILTLIQAIATNLPTILMAGIKIILALIQGIIQALPQILMAALQIIITLVGAIITNLPQILIAGVKIVMALIQGIGSLVFQLLELGLKLIIQLVIGIAKGIPMVIQKAIEIGSGFLNNLIAWFSQLPGRVWEWIVNTYNKIVAWGNNMKAKALEVASQFLNNIIT</sequence>
<evidence type="ECO:0000256" key="1">
    <source>
        <dbReference type="SAM" id="Phobius"/>
    </source>
</evidence>